<dbReference type="PANTHER" id="PTHR43303">
    <property type="entry name" value="NADPH DEHYDROGENASE C23G7.10C-RELATED"/>
    <property type="match status" value="1"/>
</dbReference>
<dbReference type="Pfam" id="PF00724">
    <property type="entry name" value="Oxidored_FMN"/>
    <property type="match status" value="1"/>
</dbReference>
<keyword evidence="8" id="KW-1185">Reference proteome</keyword>
<feature type="domain" description="NADH:flavin oxidoreductase/NADH oxidase N-terminal" evidence="6">
    <location>
        <begin position="15"/>
        <end position="68"/>
    </location>
</feature>
<dbReference type="OrthoDB" id="72788at2759"/>
<accession>A0A9P6MD09</accession>
<evidence type="ECO:0000313" key="7">
    <source>
        <dbReference type="EMBL" id="KAF9992437.1"/>
    </source>
</evidence>
<evidence type="ECO:0000256" key="4">
    <source>
        <dbReference type="ARBA" id="ARBA00022857"/>
    </source>
</evidence>
<dbReference type="InterPro" id="IPR044152">
    <property type="entry name" value="YqjM-like"/>
</dbReference>
<comment type="cofactor">
    <cofactor evidence="1">
        <name>FMN</name>
        <dbReference type="ChEBI" id="CHEBI:58210"/>
    </cofactor>
</comment>
<evidence type="ECO:0000256" key="2">
    <source>
        <dbReference type="ARBA" id="ARBA00022630"/>
    </source>
</evidence>
<evidence type="ECO:0000313" key="8">
    <source>
        <dbReference type="Proteomes" id="UP000749646"/>
    </source>
</evidence>
<dbReference type="Gene3D" id="3.20.20.70">
    <property type="entry name" value="Aldolase class I"/>
    <property type="match status" value="1"/>
</dbReference>
<dbReference type="PANTHER" id="PTHR43303:SF4">
    <property type="entry name" value="NADPH DEHYDROGENASE C23G7.10C-RELATED"/>
    <property type="match status" value="1"/>
</dbReference>
<dbReference type="GO" id="GO:0050661">
    <property type="term" value="F:NADP binding"/>
    <property type="evidence" value="ECO:0007669"/>
    <property type="project" value="InterPro"/>
</dbReference>
<organism evidence="7 8">
    <name type="scientific">Modicella reniformis</name>
    <dbReference type="NCBI Taxonomy" id="1440133"/>
    <lineage>
        <taxon>Eukaryota</taxon>
        <taxon>Fungi</taxon>
        <taxon>Fungi incertae sedis</taxon>
        <taxon>Mucoromycota</taxon>
        <taxon>Mortierellomycotina</taxon>
        <taxon>Mortierellomycetes</taxon>
        <taxon>Mortierellales</taxon>
        <taxon>Mortierellaceae</taxon>
        <taxon>Modicella</taxon>
    </lineage>
</organism>
<gene>
    <name evidence="7" type="ORF">BGZ65_012239</name>
</gene>
<dbReference type="SUPFAM" id="SSF51395">
    <property type="entry name" value="FMN-linked oxidoreductases"/>
    <property type="match status" value="1"/>
</dbReference>
<feature type="non-terminal residue" evidence="7">
    <location>
        <position position="1"/>
    </location>
</feature>
<evidence type="ECO:0000259" key="6">
    <source>
        <dbReference type="Pfam" id="PF00724"/>
    </source>
</evidence>
<keyword evidence="3" id="KW-0288">FMN</keyword>
<dbReference type="AlphaFoldDB" id="A0A9P6MD09"/>
<protein>
    <recommendedName>
        <fullName evidence="6">NADH:flavin oxidoreductase/NADH oxidase N-terminal domain-containing protein</fullName>
    </recommendedName>
</protein>
<sequence length="69" mass="7484">ILTHSGYQVPFAERIERAVPGLFVVAVGIIVAGQQVEEILDQETADLVAAGRGFLRHPNFALNAARELK</sequence>
<dbReference type="GO" id="GO:0003959">
    <property type="term" value="F:NADPH dehydrogenase activity"/>
    <property type="evidence" value="ECO:0007669"/>
    <property type="project" value="InterPro"/>
</dbReference>
<comment type="caution">
    <text evidence="7">The sequence shown here is derived from an EMBL/GenBank/DDBJ whole genome shotgun (WGS) entry which is preliminary data.</text>
</comment>
<keyword evidence="2" id="KW-0285">Flavoprotein</keyword>
<evidence type="ECO:0000256" key="3">
    <source>
        <dbReference type="ARBA" id="ARBA00022643"/>
    </source>
</evidence>
<proteinExistence type="predicted"/>
<feature type="non-terminal residue" evidence="7">
    <location>
        <position position="69"/>
    </location>
</feature>
<reference evidence="7" key="1">
    <citation type="journal article" date="2020" name="Fungal Divers.">
        <title>Resolving the Mortierellaceae phylogeny through synthesis of multi-gene phylogenetics and phylogenomics.</title>
        <authorList>
            <person name="Vandepol N."/>
            <person name="Liber J."/>
            <person name="Desiro A."/>
            <person name="Na H."/>
            <person name="Kennedy M."/>
            <person name="Barry K."/>
            <person name="Grigoriev I.V."/>
            <person name="Miller A.N."/>
            <person name="O'Donnell K."/>
            <person name="Stajich J.E."/>
            <person name="Bonito G."/>
        </authorList>
    </citation>
    <scope>NUCLEOTIDE SEQUENCE</scope>
    <source>
        <strain evidence="7">MES-2147</strain>
    </source>
</reference>
<dbReference type="InterPro" id="IPR001155">
    <property type="entry name" value="OxRdtase_FMN_N"/>
</dbReference>
<keyword evidence="4" id="KW-0521">NADP</keyword>
<evidence type="ECO:0000256" key="5">
    <source>
        <dbReference type="ARBA" id="ARBA00023002"/>
    </source>
</evidence>
<dbReference type="InterPro" id="IPR013785">
    <property type="entry name" value="Aldolase_TIM"/>
</dbReference>
<name>A0A9P6MD09_9FUNG</name>
<dbReference type="Proteomes" id="UP000749646">
    <property type="component" value="Unassembled WGS sequence"/>
</dbReference>
<keyword evidence="5" id="KW-0560">Oxidoreductase</keyword>
<dbReference type="EMBL" id="JAAAHW010002199">
    <property type="protein sequence ID" value="KAF9992437.1"/>
    <property type="molecule type" value="Genomic_DNA"/>
</dbReference>
<dbReference type="GO" id="GO:0010181">
    <property type="term" value="F:FMN binding"/>
    <property type="evidence" value="ECO:0007669"/>
    <property type="project" value="InterPro"/>
</dbReference>
<evidence type="ECO:0000256" key="1">
    <source>
        <dbReference type="ARBA" id="ARBA00001917"/>
    </source>
</evidence>